<dbReference type="PANTHER" id="PTHR38776:SF1">
    <property type="entry name" value="MLTA-INTERACTING PROTEIN-RELATED"/>
    <property type="match status" value="1"/>
</dbReference>
<evidence type="ECO:0000256" key="1">
    <source>
        <dbReference type="ARBA" id="ARBA00004442"/>
    </source>
</evidence>
<comment type="subcellular location">
    <subcellularLocation>
        <location evidence="1">Cell outer membrane</location>
    </subcellularLocation>
</comment>
<keyword evidence="4" id="KW-0472">Membrane</keyword>
<dbReference type="EMBL" id="JAKZHW010000002">
    <property type="protein sequence ID" value="MCH8616946.1"/>
    <property type="molecule type" value="Genomic_DNA"/>
</dbReference>
<dbReference type="RefSeq" id="WP_241447824.1">
    <property type="nucleotide sequence ID" value="NZ_JAKZHW010000002.1"/>
</dbReference>
<evidence type="ECO:0000256" key="5">
    <source>
        <dbReference type="ARBA" id="ARBA00023237"/>
    </source>
</evidence>
<feature type="signal peptide" evidence="6">
    <location>
        <begin position="1"/>
        <end position="20"/>
    </location>
</feature>
<gene>
    <name evidence="7" type="ORF">LZ016_12670</name>
</gene>
<keyword evidence="8" id="KW-1185">Reference proteome</keyword>
<evidence type="ECO:0000256" key="2">
    <source>
        <dbReference type="ARBA" id="ARBA00005722"/>
    </source>
</evidence>
<accession>A0ABS9VPP5</accession>
<evidence type="ECO:0000256" key="6">
    <source>
        <dbReference type="SAM" id="SignalP"/>
    </source>
</evidence>
<evidence type="ECO:0000256" key="4">
    <source>
        <dbReference type="ARBA" id="ARBA00023136"/>
    </source>
</evidence>
<dbReference type="PANTHER" id="PTHR38776">
    <property type="entry name" value="MLTA-INTERACTING PROTEIN-RELATED"/>
    <property type="match status" value="1"/>
</dbReference>
<feature type="chain" id="PRO_5047449963" evidence="6">
    <location>
        <begin position="21"/>
        <end position="279"/>
    </location>
</feature>
<name>A0ABS9VPP5_9SPHN</name>
<evidence type="ECO:0000256" key="3">
    <source>
        <dbReference type="ARBA" id="ARBA00022729"/>
    </source>
</evidence>
<keyword evidence="5" id="KW-0998">Cell outer membrane</keyword>
<organism evidence="7 8">
    <name type="scientific">Sphingomonas telluris</name>
    <dbReference type="NCBI Taxonomy" id="2907998"/>
    <lineage>
        <taxon>Bacteria</taxon>
        <taxon>Pseudomonadati</taxon>
        <taxon>Pseudomonadota</taxon>
        <taxon>Alphaproteobacteria</taxon>
        <taxon>Sphingomonadales</taxon>
        <taxon>Sphingomonadaceae</taxon>
        <taxon>Sphingomonas</taxon>
    </lineage>
</organism>
<sequence>MRVSLMLAAAAALLSSPALAQSADQPLPDPNDRSDTFTVGGGAGIIPDYEGSNDYMFIPVGFARGRVSGFDFFTRATWLYVDLIKRGEGQTDFDLGPIAGVRLNRRKNVDDEFVDRLPTLDAAIEVGGFAGVSFHGLTNPYDSLSFRVDVLHDVGGAHKSTLITPTVDFGTPLSRTTYVGASFSMEWAGGGYANYYYSITPTEALASGLPAYDADGGLKHWRLGLIANQSLTGDLTGGLSLFGAGGYTKLTGDFKDSPIVDLRGSSSQWFGALGLAYTW</sequence>
<evidence type="ECO:0000313" key="8">
    <source>
        <dbReference type="Proteomes" id="UP001203058"/>
    </source>
</evidence>
<keyword evidence="3 6" id="KW-0732">Signal</keyword>
<comment type="similarity">
    <text evidence="2">Belongs to the MipA/OmpV family.</text>
</comment>
<reference evidence="7 8" key="1">
    <citation type="submission" date="2022-03" db="EMBL/GenBank/DDBJ databases">
        <authorList>
            <person name="Jo J.-H."/>
            <person name="Im W.-T."/>
        </authorList>
    </citation>
    <scope>NUCLEOTIDE SEQUENCE [LARGE SCALE GENOMIC DNA]</scope>
    <source>
        <strain evidence="7 8">SM33</strain>
    </source>
</reference>
<proteinExistence type="inferred from homology"/>
<protein>
    <submittedName>
        <fullName evidence="7">MipA/OmpV family protein</fullName>
    </submittedName>
</protein>
<evidence type="ECO:0000313" key="7">
    <source>
        <dbReference type="EMBL" id="MCH8616946.1"/>
    </source>
</evidence>
<dbReference type="Proteomes" id="UP001203058">
    <property type="component" value="Unassembled WGS sequence"/>
</dbReference>
<dbReference type="InterPro" id="IPR010583">
    <property type="entry name" value="MipA"/>
</dbReference>
<comment type="caution">
    <text evidence="7">The sequence shown here is derived from an EMBL/GenBank/DDBJ whole genome shotgun (WGS) entry which is preliminary data.</text>
</comment>
<dbReference type="Pfam" id="PF06629">
    <property type="entry name" value="MipA"/>
    <property type="match status" value="1"/>
</dbReference>